<evidence type="ECO:0000313" key="7">
    <source>
        <dbReference type="EMBL" id="ABV40390.1"/>
    </source>
</evidence>
<dbReference type="Pfam" id="PF00072">
    <property type="entry name" value="Response_reg"/>
    <property type="match status" value="1"/>
</dbReference>
<dbReference type="eggNOG" id="COG2197">
    <property type="taxonomic scope" value="Bacteria"/>
</dbReference>
<feature type="domain" description="Response regulatory" evidence="6">
    <location>
        <begin position="15"/>
        <end position="131"/>
    </location>
</feature>
<reference evidence="7" key="1">
    <citation type="submission" date="2007-09" db="EMBL/GenBank/DDBJ databases">
        <title>Complete sequence of chromosome of Serratia proteamaculans 568.</title>
        <authorList>
            <consortium name="US DOE Joint Genome Institute"/>
            <person name="Copeland A."/>
            <person name="Lucas S."/>
            <person name="Lapidus A."/>
            <person name="Barry K."/>
            <person name="Glavina del Rio T."/>
            <person name="Dalin E."/>
            <person name="Tice H."/>
            <person name="Pitluck S."/>
            <person name="Chain P."/>
            <person name="Malfatti S."/>
            <person name="Shin M."/>
            <person name="Vergez L."/>
            <person name="Schmutz J."/>
            <person name="Larimer F."/>
            <person name="Land M."/>
            <person name="Hauser L."/>
            <person name="Kyrpides N."/>
            <person name="Kim E."/>
            <person name="Taghavi S."/>
            <person name="Newman L."/>
            <person name="Vangronsveld J."/>
            <person name="van der Lelie D."/>
            <person name="Richardson P."/>
        </authorList>
    </citation>
    <scope>NUCLEOTIDE SEQUENCE [LARGE SCALE GENOMIC DNA]</scope>
    <source>
        <strain evidence="7">568</strain>
    </source>
</reference>
<proteinExistence type="predicted"/>
<dbReference type="CDD" id="cd17535">
    <property type="entry name" value="REC_NarL-like"/>
    <property type="match status" value="1"/>
</dbReference>
<protein>
    <submittedName>
        <fullName evidence="7">Two component transcriptional regulator, LuxR family</fullName>
    </submittedName>
</protein>
<dbReference type="PROSITE" id="PS00622">
    <property type="entry name" value="HTH_LUXR_1"/>
    <property type="match status" value="1"/>
</dbReference>
<dbReference type="Gene3D" id="3.40.50.2300">
    <property type="match status" value="1"/>
</dbReference>
<dbReference type="InterPro" id="IPR016032">
    <property type="entry name" value="Sig_transdc_resp-reg_C-effctor"/>
</dbReference>
<dbReference type="GO" id="GO:0000160">
    <property type="term" value="P:phosphorelay signal transduction system"/>
    <property type="evidence" value="ECO:0007669"/>
    <property type="project" value="InterPro"/>
</dbReference>
<dbReference type="Pfam" id="PF00196">
    <property type="entry name" value="GerE"/>
    <property type="match status" value="1"/>
</dbReference>
<dbReference type="EMBL" id="CP000826">
    <property type="protein sequence ID" value="ABV40390.1"/>
    <property type="molecule type" value="Genomic_DNA"/>
</dbReference>
<evidence type="ECO:0000256" key="1">
    <source>
        <dbReference type="ARBA" id="ARBA00022553"/>
    </source>
</evidence>
<dbReference type="KEGG" id="spe:Spro_1286"/>
<dbReference type="CDD" id="cd06170">
    <property type="entry name" value="LuxR_C_like"/>
    <property type="match status" value="1"/>
</dbReference>
<evidence type="ECO:0000259" key="5">
    <source>
        <dbReference type="PROSITE" id="PS50043"/>
    </source>
</evidence>
<keyword evidence="2" id="KW-0902">Two-component regulatory system</keyword>
<dbReference type="InterPro" id="IPR036388">
    <property type="entry name" value="WH-like_DNA-bd_sf"/>
</dbReference>
<feature type="domain" description="HTH luxR-type" evidence="5">
    <location>
        <begin position="147"/>
        <end position="212"/>
    </location>
</feature>
<dbReference type="InterPro" id="IPR011006">
    <property type="entry name" value="CheY-like_superfamily"/>
</dbReference>
<dbReference type="SUPFAM" id="SSF52172">
    <property type="entry name" value="CheY-like"/>
    <property type="match status" value="1"/>
</dbReference>
<dbReference type="STRING" id="399741.Spro_1286"/>
<dbReference type="PRINTS" id="PR00038">
    <property type="entry name" value="HTHLUXR"/>
</dbReference>
<evidence type="ECO:0000256" key="2">
    <source>
        <dbReference type="ARBA" id="ARBA00023012"/>
    </source>
</evidence>
<dbReference type="PROSITE" id="PS50043">
    <property type="entry name" value="HTH_LUXR_2"/>
    <property type="match status" value="1"/>
</dbReference>
<gene>
    <name evidence="7" type="ordered locus">Spro_1286</name>
</gene>
<dbReference type="PANTHER" id="PTHR45566">
    <property type="entry name" value="HTH-TYPE TRANSCRIPTIONAL REGULATOR YHJB-RELATED"/>
    <property type="match status" value="1"/>
</dbReference>
<evidence type="ECO:0000256" key="3">
    <source>
        <dbReference type="ARBA" id="ARBA00023125"/>
    </source>
</evidence>
<organism evidence="7">
    <name type="scientific">Serratia proteamaculans (strain 568)</name>
    <dbReference type="NCBI Taxonomy" id="399741"/>
    <lineage>
        <taxon>Bacteria</taxon>
        <taxon>Pseudomonadati</taxon>
        <taxon>Pseudomonadota</taxon>
        <taxon>Gammaproteobacteria</taxon>
        <taxon>Enterobacterales</taxon>
        <taxon>Yersiniaceae</taxon>
        <taxon>Serratia</taxon>
    </lineage>
</organism>
<keyword evidence="3" id="KW-0238">DNA-binding</keyword>
<feature type="modified residue" description="4-aspartylphosphate" evidence="4">
    <location>
        <position position="66"/>
    </location>
</feature>
<dbReference type="SUPFAM" id="SSF46894">
    <property type="entry name" value="C-terminal effector domain of the bipartite response regulators"/>
    <property type="match status" value="1"/>
</dbReference>
<dbReference type="GO" id="GO:0006355">
    <property type="term" value="P:regulation of DNA-templated transcription"/>
    <property type="evidence" value="ECO:0007669"/>
    <property type="project" value="InterPro"/>
</dbReference>
<keyword evidence="1 4" id="KW-0597">Phosphoprotein</keyword>
<dbReference type="AlphaFoldDB" id="A8GBA0"/>
<dbReference type="InterPro" id="IPR058245">
    <property type="entry name" value="NreC/VraR/RcsB-like_REC"/>
</dbReference>
<dbReference type="InterPro" id="IPR051015">
    <property type="entry name" value="EvgA-like"/>
</dbReference>
<dbReference type="HOGENOM" id="CLU_000445_90_1_6"/>
<dbReference type="PROSITE" id="PS50110">
    <property type="entry name" value="RESPONSE_REGULATORY"/>
    <property type="match status" value="1"/>
</dbReference>
<name>A8GBA0_SERP5</name>
<evidence type="ECO:0000256" key="4">
    <source>
        <dbReference type="PROSITE-ProRule" id="PRU00169"/>
    </source>
</evidence>
<dbReference type="PANTHER" id="PTHR45566:SF1">
    <property type="entry name" value="HTH-TYPE TRANSCRIPTIONAL REGULATOR YHJB-RELATED"/>
    <property type="match status" value="1"/>
</dbReference>
<dbReference type="Gene3D" id="1.10.10.10">
    <property type="entry name" value="Winged helix-like DNA-binding domain superfamily/Winged helix DNA-binding domain"/>
    <property type="match status" value="1"/>
</dbReference>
<dbReference type="SMART" id="SM00448">
    <property type="entry name" value="REC"/>
    <property type="match status" value="1"/>
</dbReference>
<sequence precursor="true">MLTARIRYSSQAMPSLLLVDDHPVVHVALEAALIKSSRSYVLQAVEDDVQALAQLAAADFALVILDIGLPQVDGLQLLKKIRRHYPQQSILIYTAQEEEIYARMAYAAGANGFVHKGSRLEQLVLAIETVLAGELSFPAAAMAEETQPTEGSLLTPKELQILGLLSKGLSNLQIAEMLSISNKTVSTHKKNILRKTGASNLLELVAVFKELTP</sequence>
<dbReference type="SMART" id="SM00421">
    <property type="entry name" value="HTH_LUXR"/>
    <property type="match status" value="1"/>
</dbReference>
<accession>A8GBA0</accession>
<evidence type="ECO:0000259" key="6">
    <source>
        <dbReference type="PROSITE" id="PS50110"/>
    </source>
</evidence>
<dbReference type="GO" id="GO:0003677">
    <property type="term" value="F:DNA binding"/>
    <property type="evidence" value="ECO:0007669"/>
    <property type="project" value="UniProtKB-KW"/>
</dbReference>
<dbReference type="InterPro" id="IPR001789">
    <property type="entry name" value="Sig_transdc_resp-reg_receiver"/>
</dbReference>
<dbReference type="InterPro" id="IPR000792">
    <property type="entry name" value="Tscrpt_reg_LuxR_C"/>
</dbReference>